<accession>A0A166X4V4</accession>
<protein>
    <submittedName>
        <fullName evidence="1">Uncharacterized protein</fullName>
    </submittedName>
</protein>
<reference evidence="1 2" key="1">
    <citation type="submission" date="2013-07" db="EMBL/GenBank/DDBJ databases">
        <title>Comparative Genomic and Metabolomic Analysis of Twelve Strains of Pseudoalteromonas luteoviolacea.</title>
        <authorList>
            <person name="Vynne N.G."/>
            <person name="Mansson M."/>
            <person name="Gram L."/>
        </authorList>
    </citation>
    <scope>NUCLEOTIDE SEQUENCE [LARGE SCALE GENOMIC DNA]</scope>
    <source>
        <strain evidence="1 2">DSM 6061</strain>
    </source>
</reference>
<gene>
    <name evidence="1" type="ORF">N475_14420</name>
</gene>
<comment type="caution">
    <text evidence="1">The sequence shown here is derived from an EMBL/GenBank/DDBJ whole genome shotgun (WGS) entry which is preliminary data.</text>
</comment>
<evidence type="ECO:0000313" key="1">
    <source>
        <dbReference type="EMBL" id="KZN39607.1"/>
    </source>
</evidence>
<proteinExistence type="predicted"/>
<sequence>MSPILDTTCSLNKTEFSTFNQQHYFCQLVLLNLLIAADVIEQYKLFDIFHMCNKIDVWQISKLYCSLSGEID</sequence>
<keyword evidence="2" id="KW-1185">Reference proteome</keyword>
<dbReference type="EMBL" id="AUYB01000099">
    <property type="protein sequence ID" value="KZN39607.1"/>
    <property type="molecule type" value="Genomic_DNA"/>
</dbReference>
<name>A0A166X4V4_9GAMM</name>
<dbReference type="AlphaFoldDB" id="A0A166X4V4"/>
<dbReference type="PATRIC" id="fig|1365250.3.peg.2111"/>
<evidence type="ECO:0000313" key="2">
    <source>
        <dbReference type="Proteomes" id="UP000076643"/>
    </source>
</evidence>
<dbReference type="Proteomes" id="UP000076643">
    <property type="component" value="Unassembled WGS sequence"/>
</dbReference>
<organism evidence="1 2">
    <name type="scientific">Pseudoalteromonas luteoviolacea DSM 6061</name>
    <dbReference type="NCBI Taxonomy" id="1365250"/>
    <lineage>
        <taxon>Bacteria</taxon>
        <taxon>Pseudomonadati</taxon>
        <taxon>Pseudomonadota</taxon>
        <taxon>Gammaproteobacteria</taxon>
        <taxon>Alteromonadales</taxon>
        <taxon>Pseudoalteromonadaceae</taxon>
        <taxon>Pseudoalteromonas</taxon>
    </lineage>
</organism>